<keyword evidence="2" id="KW-1185">Reference proteome</keyword>
<protein>
    <submittedName>
        <fullName evidence="1">Uncharacterized protein</fullName>
    </submittedName>
</protein>
<dbReference type="InterPro" id="IPR015943">
    <property type="entry name" value="WD40/YVTN_repeat-like_dom_sf"/>
</dbReference>
<evidence type="ECO:0000313" key="1">
    <source>
        <dbReference type="EMBL" id="KAJ8320294.1"/>
    </source>
</evidence>
<dbReference type="InterPro" id="IPR001680">
    <property type="entry name" value="WD40_rpt"/>
</dbReference>
<dbReference type="Proteomes" id="UP001217089">
    <property type="component" value="Unassembled WGS sequence"/>
</dbReference>
<proteinExistence type="predicted"/>
<dbReference type="InterPro" id="IPR052778">
    <property type="entry name" value="Centrosome-WD_assoc"/>
</dbReference>
<dbReference type="Gene3D" id="2.130.10.10">
    <property type="entry name" value="YVTN repeat-like/Quinoprotein amine dehydrogenase"/>
    <property type="match status" value="2"/>
</dbReference>
<organism evidence="1 2">
    <name type="scientific">Tegillarca granosa</name>
    <name type="common">Malaysian cockle</name>
    <name type="synonym">Anadara granosa</name>
    <dbReference type="NCBI Taxonomy" id="220873"/>
    <lineage>
        <taxon>Eukaryota</taxon>
        <taxon>Metazoa</taxon>
        <taxon>Spiralia</taxon>
        <taxon>Lophotrochozoa</taxon>
        <taxon>Mollusca</taxon>
        <taxon>Bivalvia</taxon>
        <taxon>Autobranchia</taxon>
        <taxon>Pteriomorphia</taxon>
        <taxon>Arcoida</taxon>
        <taxon>Arcoidea</taxon>
        <taxon>Arcidae</taxon>
        <taxon>Tegillarca</taxon>
    </lineage>
</organism>
<sequence length="272" mass="31594">MNFSELFRQSNQLCKFSPDGKYLWSADSQFILCGLFKRGIVQVWSLEQPDWNCKIDEGSAGLCSVCWGPDGRHILTTADFYLRVTVWSLITKSVSYIRYPKQCQKNLDFSNGGKYMALAERRDCKDYISIFTCSTWELVKHFETDTDDLTGIEWSPDGRVLGVWECPLTYKVLLYSVDGRCIAKYSAYDNALGVKSIAWSPTSQFLALGSYDEKPACNCNTFFLLGIRNLDDFFKKNNIRFFNKTVDFMIWQTKKFTKKLFNNFQKRLKYPK</sequence>
<comment type="caution">
    <text evidence="1">The sequence shown here is derived from an EMBL/GenBank/DDBJ whole genome shotgun (WGS) entry which is preliminary data.</text>
</comment>
<dbReference type="EMBL" id="JARBDR010000141">
    <property type="protein sequence ID" value="KAJ8320294.1"/>
    <property type="molecule type" value="Genomic_DNA"/>
</dbReference>
<evidence type="ECO:0000313" key="2">
    <source>
        <dbReference type="Proteomes" id="UP001217089"/>
    </source>
</evidence>
<dbReference type="SUPFAM" id="SSF101908">
    <property type="entry name" value="Putative isomerase YbhE"/>
    <property type="match status" value="1"/>
</dbReference>
<gene>
    <name evidence="1" type="ORF">KUTeg_001881</name>
</gene>
<accession>A0ABQ9FSQ8</accession>
<dbReference type="PANTHER" id="PTHR16220:SF0">
    <property type="entry name" value="WD REPEAT-CONTAINING PROTEIN WRAP73"/>
    <property type="match status" value="1"/>
</dbReference>
<name>A0ABQ9FSQ8_TEGGR</name>
<reference evidence="1 2" key="1">
    <citation type="submission" date="2022-12" db="EMBL/GenBank/DDBJ databases">
        <title>Chromosome-level genome of Tegillarca granosa.</title>
        <authorList>
            <person name="Kim J."/>
        </authorList>
    </citation>
    <scope>NUCLEOTIDE SEQUENCE [LARGE SCALE GENOMIC DNA]</scope>
    <source>
        <strain evidence="1">Teg-2019</strain>
        <tissue evidence="1">Adductor muscle</tissue>
    </source>
</reference>
<dbReference type="Pfam" id="PF00400">
    <property type="entry name" value="WD40"/>
    <property type="match status" value="2"/>
</dbReference>
<dbReference type="PANTHER" id="PTHR16220">
    <property type="entry name" value="WD REPEAT PROTEIN 8-RELATED"/>
    <property type="match status" value="1"/>
</dbReference>